<feature type="transmembrane region" description="Helical" evidence="1">
    <location>
        <begin position="52"/>
        <end position="70"/>
    </location>
</feature>
<feature type="transmembrane region" description="Helical" evidence="1">
    <location>
        <begin position="76"/>
        <end position="97"/>
    </location>
</feature>
<protein>
    <submittedName>
        <fullName evidence="2">Uncharacterized protein</fullName>
    </submittedName>
</protein>
<dbReference type="Pfam" id="PF19540">
    <property type="entry name" value="DUF6064"/>
    <property type="match status" value="1"/>
</dbReference>
<feature type="transmembrane region" description="Helical" evidence="1">
    <location>
        <begin position="140"/>
        <end position="159"/>
    </location>
</feature>
<feature type="transmembrane region" description="Helical" evidence="1">
    <location>
        <begin position="109"/>
        <end position="128"/>
    </location>
</feature>
<evidence type="ECO:0000313" key="2">
    <source>
        <dbReference type="EMBL" id="MBD3364422.1"/>
    </source>
</evidence>
<keyword evidence="1" id="KW-1133">Transmembrane helix</keyword>
<feature type="transmembrane region" description="Helical" evidence="1">
    <location>
        <begin position="192"/>
        <end position="207"/>
    </location>
</feature>
<evidence type="ECO:0000256" key="1">
    <source>
        <dbReference type="SAM" id="Phobius"/>
    </source>
</evidence>
<dbReference type="InterPro" id="IPR045708">
    <property type="entry name" value="DUF6064"/>
</dbReference>
<sequence>MVIPFSTEQFLEVFKTYNLGIWPMQIIAYAIGLAAIIFAIRRTVFSDRLVSGLLAFLWIWTGIAYHIVFFSTINRIAYIFGGLFIVQGILFLIFGVFLPKVWYRFRLNFPSIVGVVFLLFAMVVYPVIGSLVGHGYPNSPWFGLTPCPLTIFTFGLLLWTDKKVPFYMYIIPFLWSLIGVLAAIKLGIFEDVGLLVAGVAGTIILLIRDRRRRKKAVDEQKFLM</sequence>
<dbReference type="Proteomes" id="UP000630660">
    <property type="component" value="Unassembled WGS sequence"/>
</dbReference>
<dbReference type="EMBL" id="WJKJ01000140">
    <property type="protein sequence ID" value="MBD3364422.1"/>
    <property type="molecule type" value="Genomic_DNA"/>
</dbReference>
<keyword evidence="1" id="KW-0812">Transmembrane</keyword>
<feature type="transmembrane region" description="Helical" evidence="1">
    <location>
        <begin position="20"/>
        <end position="40"/>
    </location>
</feature>
<dbReference type="AlphaFoldDB" id="A0A9D5QCU7"/>
<name>A0A9D5QCU7_UNCW3</name>
<comment type="caution">
    <text evidence="2">The sequence shown here is derived from an EMBL/GenBank/DDBJ whole genome shotgun (WGS) entry which is preliminary data.</text>
</comment>
<reference evidence="2" key="1">
    <citation type="submission" date="2019-11" db="EMBL/GenBank/DDBJ databases">
        <title>Microbial mats filling the niche in hypersaline microbial mats.</title>
        <authorList>
            <person name="Wong H.L."/>
            <person name="Macleod F.I."/>
            <person name="White R.A. III"/>
            <person name="Burns B.P."/>
        </authorList>
    </citation>
    <scope>NUCLEOTIDE SEQUENCE</scope>
    <source>
        <strain evidence="2">Bin_327</strain>
    </source>
</reference>
<proteinExistence type="predicted"/>
<accession>A0A9D5QCU7</accession>
<feature type="transmembrane region" description="Helical" evidence="1">
    <location>
        <begin position="166"/>
        <end position="186"/>
    </location>
</feature>
<keyword evidence="1" id="KW-0472">Membrane</keyword>
<gene>
    <name evidence="2" type="ORF">GF359_04315</name>
</gene>
<evidence type="ECO:0000313" key="3">
    <source>
        <dbReference type="Proteomes" id="UP000630660"/>
    </source>
</evidence>
<organism evidence="2 3">
    <name type="scientific">candidate division WOR-3 bacterium</name>
    <dbReference type="NCBI Taxonomy" id="2052148"/>
    <lineage>
        <taxon>Bacteria</taxon>
        <taxon>Bacteria division WOR-3</taxon>
    </lineage>
</organism>